<dbReference type="RefSeq" id="WP_146791298.1">
    <property type="nucleotide sequence ID" value="NZ_BAABIO010000003.1"/>
</dbReference>
<keyword evidence="3" id="KW-1185">Reference proteome</keyword>
<proteinExistence type="predicted"/>
<dbReference type="Gene3D" id="2.60.40.10">
    <property type="entry name" value="Immunoglobulins"/>
    <property type="match status" value="1"/>
</dbReference>
<dbReference type="PANTHER" id="PTHR35399">
    <property type="entry name" value="SLR8030 PROTEIN"/>
    <property type="match status" value="1"/>
</dbReference>
<dbReference type="AlphaFoldDB" id="A0A5B8UNP5"/>
<accession>A0A5B8UNP5</accession>
<dbReference type="InterPro" id="IPR011042">
    <property type="entry name" value="6-blade_b-propeller_TolB-like"/>
</dbReference>
<dbReference type="Gene3D" id="2.60.120.380">
    <property type="match status" value="1"/>
</dbReference>
<sequence>MLYRKELVLGVFYFSIFQASSQTIATFNSIQPAVQTQNLVLPATHTFQRIVRSNSTLLSGETVGINLDFTGYVPISGSSSNGYLSISSERVYAGAAILSISLNPTTKLWTIGDGGNVPFPFSDIGYVNAFCAGTVMPNGHVMVCEETMAGADYNSDGYNDDGWIIEIDPASRTVINQDGVGGVDKLWAMGRQKHEDVVMTPDMSVAYWSADNDTAGYVYKFVPAVPGNFSVGNLYALQTTSSLGGGTWQQIPNTTAAEQNNTTTSAKDAGAYNFVRVEGIERGPDGKIYFAATTSGRIYRFNDLGNTVDQLEVFVESTDYDVDGAGPYPPVAWGNGADNLAFDGEGNLWVLQDGGNDYIWVVAPDHTAVAPKVKLFAIMPGGSEPTGITFSPDYKYLFMSVQHPNNSNTSSQTDAAGNAVVFDESTAIVIARQENLGANVPLPVNLTSFEARTEKNTVELNWKTASISNDEFTIERSINGVHFDAIGTVKQLASSFRFVDDKLPLANNLYYRLRQKDKDGKIVYSETKTINIEKQSILRLFPSPVSDKLIVQLSNATTGQVSATIINAAGVTISRQVRSATNNFEIHVKELPAGTYYLIVETAEGKSTASFTKK</sequence>
<evidence type="ECO:0000313" key="2">
    <source>
        <dbReference type="EMBL" id="QEC58193.1"/>
    </source>
</evidence>
<feature type="domain" description="Secretion system C-terminal sorting" evidence="1">
    <location>
        <begin position="540"/>
        <end position="608"/>
    </location>
</feature>
<dbReference type="InterPro" id="IPR008557">
    <property type="entry name" value="PhoX"/>
</dbReference>
<reference evidence="2 3" key="1">
    <citation type="journal article" date="2015" name="Int. J. Syst. Evol. Microbiol.">
        <title>Flavisolibacter ginsenosidimutans sp. nov., with ginsenoside-converting activity isolated from soil used for cultivating ginseng.</title>
        <authorList>
            <person name="Zhao Y."/>
            <person name="Liu Q."/>
            <person name="Kang M.S."/>
            <person name="Jin F."/>
            <person name="Yu H."/>
            <person name="Im W.T."/>
        </authorList>
    </citation>
    <scope>NUCLEOTIDE SEQUENCE [LARGE SCALE GENOMIC DNA]</scope>
    <source>
        <strain evidence="2 3">Gsoil 636</strain>
    </source>
</reference>
<dbReference type="EMBL" id="CP042433">
    <property type="protein sequence ID" value="QEC58193.1"/>
    <property type="molecule type" value="Genomic_DNA"/>
</dbReference>
<organism evidence="2 3">
    <name type="scientific">Flavisolibacter ginsenosidimutans</name>
    <dbReference type="NCBI Taxonomy" id="661481"/>
    <lineage>
        <taxon>Bacteria</taxon>
        <taxon>Pseudomonadati</taxon>
        <taxon>Bacteroidota</taxon>
        <taxon>Chitinophagia</taxon>
        <taxon>Chitinophagales</taxon>
        <taxon>Chitinophagaceae</taxon>
        <taxon>Flavisolibacter</taxon>
    </lineage>
</organism>
<dbReference type="Gene3D" id="2.120.10.30">
    <property type="entry name" value="TolB, C-terminal domain"/>
    <property type="match status" value="1"/>
</dbReference>
<dbReference type="InterPro" id="IPR026444">
    <property type="entry name" value="Secre_tail"/>
</dbReference>
<gene>
    <name evidence="2" type="ORF">FSB75_20560</name>
</gene>
<dbReference type="Pfam" id="PF18962">
    <property type="entry name" value="Por_Secre_tail"/>
    <property type="match status" value="1"/>
</dbReference>
<evidence type="ECO:0000259" key="1">
    <source>
        <dbReference type="Pfam" id="PF18962"/>
    </source>
</evidence>
<dbReference type="Pfam" id="PF05787">
    <property type="entry name" value="PhoX"/>
    <property type="match status" value="1"/>
</dbReference>
<dbReference type="KEGG" id="fgg:FSB75_20560"/>
<dbReference type="NCBIfam" id="TIGR04183">
    <property type="entry name" value="Por_Secre_tail"/>
    <property type="match status" value="1"/>
</dbReference>
<evidence type="ECO:0000313" key="3">
    <source>
        <dbReference type="Proteomes" id="UP000321204"/>
    </source>
</evidence>
<dbReference type="SUPFAM" id="SSF63829">
    <property type="entry name" value="Calcium-dependent phosphotriesterase"/>
    <property type="match status" value="1"/>
</dbReference>
<dbReference type="PANTHER" id="PTHR35399:SF2">
    <property type="entry name" value="DUF839 DOMAIN-CONTAINING PROTEIN"/>
    <property type="match status" value="1"/>
</dbReference>
<dbReference type="OrthoDB" id="9801383at2"/>
<protein>
    <submittedName>
        <fullName evidence="2">DUF839 domain-containing protein</fullName>
    </submittedName>
</protein>
<dbReference type="InterPro" id="IPR013783">
    <property type="entry name" value="Ig-like_fold"/>
</dbReference>
<name>A0A5B8UNP5_9BACT</name>
<dbReference type="Proteomes" id="UP000321204">
    <property type="component" value="Chromosome"/>
</dbReference>